<protein>
    <submittedName>
        <fullName evidence="1">Uncharacterized protein</fullName>
    </submittedName>
</protein>
<keyword evidence="2" id="KW-1185">Reference proteome</keyword>
<dbReference type="AlphaFoldDB" id="A0A4Z0Y8D9"/>
<evidence type="ECO:0000313" key="1">
    <source>
        <dbReference type="EMBL" id="TGJ75541.1"/>
    </source>
</evidence>
<proteinExistence type="predicted"/>
<gene>
    <name evidence="1" type="ORF">CAGA_23410</name>
</gene>
<sequence length="67" mass="7582">MTKDEEAKFDKEAALHFGQDDICPIMSVGRKSPALCVKGCAWYDTETKECTMSRINANLKWLKDIAK</sequence>
<dbReference type="RefSeq" id="WP_135660987.1">
    <property type="nucleotide sequence ID" value="NZ_SRMQ01000015.1"/>
</dbReference>
<accession>A0A4Z0Y8D9</accession>
<comment type="caution">
    <text evidence="1">The sequence shown here is derived from an EMBL/GenBank/DDBJ whole genome shotgun (WGS) entry which is preliminary data.</text>
</comment>
<reference evidence="1 2" key="1">
    <citation type="submission" date="2019-04" db="EMBL/GenBank/DDBJ databases">
        <authorList>
            <person name="Poehlein A."/>
            <person name="Bengelsdorf F.R."/>
            <person name="Duerre P."/>
            <person name="Daniel R."/>
        </authorList>
    </citation>
    <scope>NUCLEOTIDE SEQUENCE [LARGE SCALE GENOMIC DNA]</scope>
    <source>
        <strain evidence="1 2">BS-1</strain>
    </source>
</reference>
<evidence type="ECO:0000313" key="2">
    <source>
        <dbReference type="Proteomes" id="UP000297714"/>
    </source>
</evidence>
<dbReference type="EMBL" id="SRMQ01000015">
    <property type="protein sequence ID" value="TGJ75541.1"/>
    <property type="molecule type" value="Genomic_DNA"/>
</dbReference>
<organism evidence="1 2">
    <name type="scientific">Caproiciproducens galactitolivorans</name>
    <dbReference type="NCBI Taxonomy" id="642589"/>
    <lineage>
        <taxon>Bacteria</taxon>
        <taxon>Bacillati</taxon>
        <taxon>Bacillota</taxon>
        <taxon>Clostridia</taxon>
        <taxon>Eubacteriales</taxon>
        <taxon>Acutalibacteraceae</taxon>
        <taxon>Caproiciproducens</taxon>
    </lineage>
</organism>
<dbReference type="Proteomes" id="UP000297714">
    <property type="component" value="Unassembled WGS sequence"/>
</dbReference>
<name>A0A4Z0Y8D9_9FIRM</name>